<dbReference type="SMART" id="SM01008">
    <property type="entry name" value="Ald_Xan_dh_C"/>
    <property type="match status" value="1"/>
</dbReference>
<dbReference type="PANTHER" id="PTHR11908:SF132">
    <property type="entry name" value="ALDEHYDE OXIDASE 1-RELATED"/>
    <property type="match status" value="1"/>
</dbReference>
<keyword evidence="1" id="KW-0500">Molybdenum</keyword>
<evidence type="ECO:0000256" key="1">
    <source>
        <dbReference type="ARBA" id="ARBA00022505"/>
    </source>
</evidence>
<dbReference type="RefSeq" id="WP_245852741.1">
    <property type="nucleotide sequence ID" value="NZ_OBQI01000003.1"/>
</dbReference>
<proteinExistence type="predicted"/>
<dbReference type="Pfam" id="PF20256">
    <property type="entry name" value="MoCoBD_2"/>
    <property type="match status" value="1"/>
</dbReference>
<accession>A0A285V6K0</accession>
<dbReference type="SUPFAM" id="SSF54665">
    <property type="entry name" value="CO dehydrogenase molybdoprotein N-domain-like"/>
    <property type="match status" value="1"/>
</dbReference>
<dbReference type="Gene3D" id="3.90.1170.50">
    <property type="entry name" value="Aldehyde oxidase/xanthine dehydrogenase, a/b hammerhead"/>
    <property type="match status" value="1"/>
</dbReference>
<dbReference type="PANTHER" id="PTHR11908">
    <property type="entry name" value="XANTHINE DEHYDROGENASE"/>
    <property type="match status" value="1"/>
</dbReference>
<dbReference type="Pfam" id="PF02738">
    <property type="entry name" value="MoCoBD_1"/>
    <property type="match status" value="1"/>
</dbReference>
<dbReference type="GO" id="GO:0005506">
    <property type="term" value="F:iron ion binding"/>
    <property type="evidence" value="ECO:0007669"/>
    <property type="project" value="InterPro"/>
</dbReference>
<evidence type="ECO:0000313" key="4">
    <source>
        <dbReference type="EMBL" id="SOC49557.1"/>
    </source>
</evidence>
<dbReference type="InterPro" id="IPR046867">
    <property type="entry name" value="AldOxase/xan_DH_MoCoBD2"/>
</dbReference>
<name>A0A285V6K0_9ACTN</name>
<keyword evidence="2" id="KW-0560">Oxidoreductase</keyword>
<feature type="domain" description="Aldehyde oxidase/xanthine dehydrogenase a/b hammerhead" evidence="3">
    <location>
        <begin position="32"/>
        <end position="145"/>
    </location>
</feature>
<protein>
    <submittedName>
        <fullName evidence="4">Carbon-monoxide dehydrogenase large subunit</fullName>
    </submittedName>
</protein>
<dbReference type="GO" id="GO:0016491">
    <property type="term" value="F:oxidoreductase activity"/>
    <property type="evidence" value="ECO:0007669"/>
    <property type="project" value="UniProtKB-KW"/>
</dbReference>
<dbReference type="InterPro" id="IPR036856">
    <property type="entry name" value="Ald_Oxase/Xan_DH_a/b_sf"/>
</dbReference>
<keyword evidence="5" id="KW-1185">Reference proteome</keyword>
<reference evidence="5" key="1">
    <citation type="submission" date="2017-08" db="EMBL/GenBank/DDBJ databases">
        <authorList>
            <person name="Varghese N."/>
            <person name="Submissions S."/>
        </authorList>
    </citation>
    <scope>NUCLEOTIDE SEQUENCE [LARGE SCALE GENOMIC DNA]</scope>
    <source>
        <strain evidence="5">DSM 4725</strain>
    </source>
</reference>
<dbReference type="InterPro" id="IPR016208">
    <property type="entry name" value="Ald_Oxase/xanthine_DH-like"/>
</dbReference>
<evidence type="ECO:0000259" key="3">
    <source>
        <dbReference type="SMART" id="SM01008"/>
    </source>
</evidence>
<dbReference type="Gene3D" id="3.30.365.10">
    <property type="entry name" value="Aldehyde oxidase/xanthine dehydrogenase, molybdopterin binding domain"/>
    <property type="match status" value="4"/>
</dbReference>
<dbReference type="Proteomes" id="UP000219435">
    <property type="component" value="Unassembled WGS sequence"/>
</dbReference>
<evidence type="ECO:0000256" key="2">
    <source>
        <dbReference type="ARBA" id="ARBA00023002"/>
    </source>
</evidence>
<organism evidence="4 5">
    <name type="scientific">Blastococcus aggregatus</name>
    <dbReference type="NCBI Taxonomy" id="38502"/>
    <lineage>
        <taxon>Bacteria</taxon>
        <taxon>Bacillati</taxon>
        <taxon>Actinomycetota</taxon>
        <taxon>Actinomycetes</taxon>
        <taxon>Geodermatophilales</taxon>
        <taxon>Geodermatophilaceae</taxon>
        <taxon>Blastococcus</taxon>
    </lineage>
</organism>
<dbReference type="EMBL" id="OBQI01000003">
    <property type="protein sequence ID" value="SOC49557.1"/>
    <property type="molecule type" value="Genomic_DNA"/>
</dbReference>
<evidence type="ECO:0000313" key="5">
    <source>
        <dbReference type="Proteomes" id="UP000219435"/>
    </source>
</evidence>
<dbReference type="SUPFAM" id="SSF56003">
    <property type="entry name" value="Molybdenum cofactor-binding domain"/>
    <property type="match status" value="1"/>
</dbReference>
<dbReference type="Pfam" id="PF01315">
    <property type="entry name" value="Ald_Xan_dh_C"/>
    <property type="match status" value="1"/>
</dbReference>
<dbReference type="AlphaFoldDB" id="A0A285V6K0"/>
<dbReference type="InterPro" id="IPR008274">
    <property type="entry name" value="AldOxase/xan_DH_MoCoBD1"/>
</dbReference>
<gene>
    <name evidence="4" type="ORF">SAMN05660748_2285</name>
</gene>
<dbReference type="InterPro" id="IPR000674">
    <property type="entry name" value="Ald_Oxase/Xan_DH_a/b"/>
</dbReference>
<dbReference type="InterPro" id="IPR037165">
    <property type="entry name" value="AldOxase/xan_DH_Mopterin-bd_sf"/>
</dbReference>
<sequence length="793" mass="82124">MAISDTTSGMLPGGSILGTRVLRTEDPGFLTTGAVYTDDLVDERLAGALHVTFVRSPAAHARITGIDTSAAAGMPGVVAVLTADDLDAPAQRPAMPMYPKPMVQPLLARDVVRFVGEPVAVVLTEELYQGEDAAELVSVDYEPLPVVVDPRGALSGEVLLYPEAGTNVCFAGPAKAATAAPGDDLAAAEGATDDGGAATTDAFADCEVVVTQEIVNQRVAVAPLEVRAAAAAWGEDGRLTLWLPNQGAQGSKRAARGMLGLPADQVRVITPDVGGAFGGKFGADVEHVVVALAAKHVGRPTTWVETRSENMLAMTHGRGQVQTVTIGGDRDGRIRAYRLHVLQDAGAYPKMGALLPSLTLLMAPGVYDIPVLETSFQSVVTNTTPIGAYRGAGRPEATAAIERAVDLFAAEIGLDPADVRRKNLVAPFTEPWMSKGGALYDSGDYPAALDAVLEAADYPGLRAEQAARRERGDVRQLGLGLSVYVEITGAGSEAGDPNENAVVEVHPDGSATILTGTSPHGQGHATAWAMLASEELGIPVERITLKWGDTDLVPKGGGTGGSRSLQQGGAAVRQAAGELIELARQRAAEELEVDPADLVVDRELAGLRVAGVPGTSVSFAALAEKERLFVRSVFTAPGATYPFGAHVAVVEVDVESGKAELVRLIALDDAGVIINPLLAEGQRHGGLAQGAAQALLEEVLYDADGNPTTSTFADYPIVSATELPTFELVTTETPTSYNPLGAKGIGEAGTIGATPAVQNAVIDAVAHLGVRHVDMPTTPMRVWRAVQGGASAG</sequence>